<dbReference type="OrthoDB" id="9769319at2"/>
<comment type="function">
    <text evidence="5">Required for the activity of the bacterial periplasmic transport system of putrescine.</text>
</comment>
<evidence type="ECO:0000256" key="1">
    <source>
        <dbReference type="ARBA" id="ARBA00004418"/>
    </source>
</evidence>
<dbReference type="PRINTS" id="PR00909">
    <property type="entry name" value="SPERMDNBNDNG"/>
</dbReference>
<dbReference type="InterPro" id="IPR001188">
    <property type="entry name" value="Sperm_putr-bd"/>
</dbReference>
<keyword evidence="4 5" id="KW-0574">Periplasm</keyword>
<dbReference type="Pfam" id="PF13416">
    <property type="entry name" value="SBP_bac_8"/>
    <property type="match status" value="1"/>
</dbReference>
<protein>
    <recommendedName>
        <fullName evidence="5">Putrescine-binding periplasmic protein</fullName>
    </recommendedName>
</protein>
<evidence type="ECO:0000313" key="8">
    <source>
        <dbReference type="EMBL" id="STX28368.1"/>
    </source>
</evidence>
<name>A0A378HZK1_9GAMM</name>
<accession>A0A378HZK1</accession>
<comment type="subcellular location">
    <subcellularLocation>
        <location evidence="1 5">Periplasm</location>
    </subcellularLocation>
</comment>
<evidence type="ECO:0000256" key="5">
    <source>
        <dbReference type="PIRNR" id="PIRNR019574"/>
    </source>
</evidence>
<feature type="binding site" evidence="6">
    <location>
        <begin position="159"/>
        <end position="162"/>
    </location>
    <ligand>
        <name>spermidine</name>
        <dbReference type="ChEBI" id="CHEBI:57834"/>
    </ligand>
</feature>
<dbReference type="GO" id="GO:0042597">
    <property type="term" value="C:periplasmic space"/>
    <property type="evidence" value="ECO:0007669"/>
    <property type="project" value="UniProtKB-SubCell"/>
</dbReference>
<gene>
    <name evidence="8" type="primary">potD</name>
    <name evidence="8" type="ORF">NCTC13315_00897</name>
</gene>
<dbReference type="EMBL" id="UGNV01000001">
    <property type="protein sequence ID" value="STX28368.1"/>
    <property type="molecule type" value="Genomic_DNA"/>
</dbReference>
<feature type="binding site" evidence="6">
    <location>
        <position position="318"/>
    </location>
    <ligand>
        <name>spermidine</name>
        <dbReference type="ChEBI" id="CHEBI:57834"/>
    </ligand>
</feature>
<organism evidence="8 9">
    <name type="scientific">Legionella beliardensis</name>
    <dbReference type="NCBI Taxonomy" id="91822"/>
    <lineage>
        <taxon>Bacteria</taxon>
        <taxon>Pseudomonadati</taxon>
        <taxon>Pseudomonadota</taxon>
        <taxon>Gammaproteobacteria</taxon>
        <taxon>Legionellales</taxon>
        <taxon>Legionellaceae</taxon>
        <taxon>Legionella</taxon>
    </lineage>
</organism>
<evidence type="ECO:0000256" key="6">
    <source>
        <dbReference type="PIRSR" id="PIRSR019574-1"/>
    </source>
</evidence>
<dbReference type="Gene3D" id="3.40.190.10">
    <property type="entry name" value="Periplasmic binding protein-like II"/>
    <property type="match status" value="2"/>
</dbReference>
<reference evidence="8 9" key="1">
    <citation type="submission" date="2018-06" db="EMBL/GenBank/DDBJ databases">
        <authorList>
            <consortium name="Pathogen Informatics"/>
            <person name="Doyle S."/>
        </authorList>
    </citation>
    <scope>NUCLEOTIDE SEQUENCE [LARGE SCALE GENOMIC DNA]</scope>
    <source>
        <strain evidence="8 9">NCTC13315</strain>
    </source>
</reference>
<evidence type="ECO:0000256" key="4">
    <source>
        <dbReference type="ARBA" id="ARBA00022764"/>
    </source>
</evidence>
<sequence length="340" mass="38925">MKRFRVLILLLLCPAVYANVVNVYVWGGEIPKEIIQRFEKETGITVNFSTYDSNETMYAKLKASRQAIYDVILPSAYFVERMVNQGMLTKLNHRQLPNITNLDQRFTQNDYDKGNQYSIPFIWGTTGIFFNQTNVSNPPKRWQGLWDKRWLNQLMMLDDSREVFAIALLSLGFDPNSRDPNLIRAAYQQLVKLAPNIKLFASDSIQAIMIDEDSSLGVAWNADAYKAAKENKEVNFIYPEDGFVIWVDCLAIPKNAPHQQEALTFINFLLKPDVVAQLALISGQAITNAKGRALLPEPIRNNTVVYPPANILARGYFQRDVGEETLALYNQYWQQLKLVF</sequence>
<comment type="similarity">
    <text evidence="5">Belongs to the bacterial solute-binding protein PotD/PotF family.</text>
</comment>
<keyword evidence="2 5" id="KW-0813">Transport</keyword>
<dbReference type="AlphaFoldDB" id="A0A378HZK1"/>
<dbReference type="PANTHER" id="PTHR30222:SF17">
    <property type="entry name" value="SPERMIDINE_PUTRESCINE-BINDING PERIPLASMIC PROTEIN"/>
    <property type="match status" value="1"/>
</dbReference>
<evidence type="ECO:0000256" key="2">
    <source>
        <dbReference type="ARBA" id="ARBA00022448"/>
    </source>
</evidence>
<keyword evidence="9" id="KW-1185">Reference proteome</keyword>
<evidence type="ECO:0000256" key="3">
    <source>
        <dbReference type="ARBA" id="ARBA00022729"/>
    </source>
</evidence>
<dbReference type="GO" id="GO:0015846">
    <property type="term" value="P:polyamine transport"/>
    <property type="evidence" value="ECO:0007669"/>
    <property type="project" value="InterPro"/>
</dbReference>
<dbReference type="SUPFAM" id="SSF53850">
    <property type="entry name" value="Periplasmic binding protein-like II"/>
    <property type="match status" value="1"/>
</dbReference>
<dbReference type="InterPro" id="IPR006059">
    <property type="entry name" value="SBP"/>
</dbReference>
<dbReference type="GO" id="GO:0019808">
    <property type="term" value="F:polyamine binding"/>
    <property type="evidence" value="ECO:0007669"/>
    <property type="project" value="InterPro"/>
</dbReference>
<dbReference type="RefSeq" id="WP_115302121.1">
    <property type="nucleotide sequence ID" value="NZ_CAAAHO010000001.1"/>
</dbReference>
<dbReference type="PANTHER" id="PTHR30222">
    <property type="entry name" value="SPERMIDINE/PUTRESCINE-BINDING PERIPLASMIC PROTEIN"/>
    <property type="match status" value="1"/>
</dbReference>
<feature type="binding site" evidence="6">
    <location>
        <position position="77"/>
    </location>
    <ligand>
        <name>spermidine</name>
        <dbReference type="ChEBI" id="CHEBI:57834"/>
    </ligand>
</feature>
<feature type="chain" id="PRO_5016879213" description="Putrescine-binding periplasmic protein" evidence="7">
    <location>
        <begin position="19"/>
        <end position="340"/>
    </location>
</feature>
<proteinExistence type="inferred from homology"/>
<dbReference type="PIRSF" id="PIRSF019574">
    <property type="entry name" value="Periplasmic_polyamine_BP"/>
    <property type="match status" value="1"/>
</dbReference>
<feature type="signal peptide" evidence="7">
    <location>
        <begin position="1"/>
        <end position="18"/>
    </location>
</feature>
<evidence type="ECO:0000256" key="7">
    <source>
        <dbReference type="SAM" id="SignalP"/>
    </source>
</evidence>
<keyword evidence="3 7" id="KW-0732">Signal</keyword>
<dbReference type="CDD" id="cd13590">
    <property type="entry name" value="PBP2_PotD_PotF_like"/>
    <property type="match status" value="1"/>
</dbReference>
<evidence type="ECO:0000313" key="9">
    <source>
        <dbReference type="Proteomes" id="UP000254968"/>
    </source>
</evidence>
<dbReference type="Proteomes" id="UP000254968">
    <property type="component" value="Unassembled WGS sequence"/>
</dbReference>